<sequence length="109" mass="11553">MRFLSICFVLLIVATSQSMAVARGQAAVAGEMVICNGNGTMTVLIDADGNPVDHPHICPDCTATLIANISEPASLMLRMRFQVCRIDLPTLQHADLSAIYTVGARAPPA</sequence>
<dbReference type="Proteomes" id="UP000777935">
    <property type="component" value="Unassembled WGS sequence"/>
</dbReference>
<name>A0ABX2INV4_9RHOB</name>
<reference evidence="2 3" key="1">
    <citation type="submission" date="2020-06" db="EMBL/GenBank/DDBJ databases">
        <title>Sulfitobacter algicola sp. nov., isolated from green algae.</title>
        <authorList>
            <person name="Wang C."/>
        </authorList>
    </citation>
    <scope>NUCLEOTIDE SEQUENCE [LARGE SCALE GENOMIC DNA]</scope>
    <source>
        <strain evidence="2 3">1151</strain>
    </source>
</reference>
<dbReference type="RefSeq" id="WP_174136725.1">
    <property type="nucleotide sequence ID" value="NZ_JABUFE010000003.1"/>
</dbReference>
<evidence type="ECO:0000256" key="1">
    <source>
        <dbReference type="SAM" id="SignalP"/>
    </source>
</evidence>
<protein>
    <recommendedName>
        <fullName evidence="4">DUF2946 domain-containing protein</fullName>
    </recommendedName>
</protein>
<evidence type="ECO:0000313" key="2">
    <source>
        <dbReference type="EMBL" id="NSX54567.1"/>
    </source>
</evidence>
<comment type="caution">
    <text evidence="2">The sequence shown here is derived from an EMBL/GenBank/DDBJ whole genome shotgun (WGS) entry which is preliminary data.</text>
</comment>
<evidence type="ECO:0000313" key="3">
    <source>
        <dbReference type="Proteomes" id="UP000777935"/>
    </source>
</evidence>
<feature type="signal peptide" evidence="1">
    <location>
        <begin position="1"/>
        <end position="20"/>
    </location>
</feature>
<accession>A0ABX2INV4</accession>
<gene>
    <name evidence="2" type="ORF">HRQ87_07090</name>
</gene>
<organism evidence="2 3">
    <name type="scientific">Parasulfitobacter algicola</name>
    <dbReference type="NCBI Taxonomy" id="2614809"/>
    <lineage>
        <taxon>Bacteria</taxon>
        <taxon>Pseudomonadati</taxon>
        <taxon>Pseudomonadota</taxon>
        <taxon>Alphaproteobacteria</taxon>
        <taxon>Rhodobacterales</taxon>
        <taxon>Roseobacteraceae</taxon>
        <taxon>Parasulfitobacter</taxon>
    </lineage>
</organism>
<proteinExistence type="predicted"/>
<feature type="chain" id="PRO_5046718446" description="DUF2946 domain-containing protein" evidence="1">
    <location>
        <begin position="21"/>
        <end position="109"/>
    </location>
</feature>
<evidence type="ECO:0008006" key="4">
    <source>
        <dbReference type="Google" id="ProtNLM"/>
    </source>
</evidence>
<keyword evidence="3" id="KW-1185">Reference proteome</keyword>
<dbReference type="EMBL" id="JABUFE010000003">
    <property type="protein sequence ID" value="NSX54567.1"/>
    <property type="molecule type" value="Genomic_DNA"/>
</dbReference>
<keyword evidence="1" id="KW-0732">Signal</keyword>